<feature type="transmembrane region" description="Helical" evidence="2">
    <location>
        <begin position="118"/>
        <end position="136"/>
    </location>
</feature>
<evidence type="ECO:0000256" key="2">
    <source>
        <dbReference type="SAM" id="Phobius"/>
    </source>
</evidence>
<evidence type="ECO:0000313" key="4">
    <source>
        <dbReference type="Proteomes" id="UP000243348"/>
    </source>
</evidence>
<keyword evidence="1" id="KW-0175">Coiled coil</keyword>
<sequence length="142" mass="17330">MKAYFLKNKNTFKSASEEIEFFKKKKKLTKKKLTFTVFSNIVFDLIFKKTNLNTLCLELEEINDKLQNNRNNKTKKIKFLGNQKFSTFNNPIPFFQKSLILKIYSKSHQKKLFRNDNFLTTNFIRNFFFIFNWLFLKKKKYF</sequence>
<evidence type="ECO:0000313" key="3">
    <source>
        <dbReference type="EMBL" id="AFP65646.1"/>
    </source>
</evidence>
<keyword evidence="2" id="KW-0472">Membrane</keyword>
<geneLocation type="nucleomorph" evidence="3"/>
<evidence type="ECO:0000256" key="1">
    <source>
        <dbReference type="SAM" id="Coils"/>
    </source>
</evidence>
<keyword evidence="2" id="KW-0812">Transmembrane</keyword>
<gene>
    <name evidence="3" type="ORF">CMESO_502</name>
</gene>
<name>J7G6H1_9CRYP</name>
<keyword evidence="2" id="KW-1133">Transmembrane helix</keyword>
<keyword evidence="3" id="KW-0542">Nucleomorph</keyword>
<proteinExistence type="predicted"/>
<feature type="coiled-coil region" evidence="1">
    <location>
        <begin position="49"/>
        <end position="83"/>
    </location>
</feature>
<organism evidence="3 4">
    <name type="scientific">Chroomonas mesostigmatica CCMP1168</name>
    <dbReference type="NCBI Taxonomy" id="1195612"/>
    <lineage>
        <taxon>Eukaryota</taxon>
        <taxon>Cryptophyceae</taxon>
        <taxon>Pyrenomonadales</taxon>
        <taxon>Chroomonadaceae</taxon>
        <taxon>Chroomonas</taxon>
    </lineage>
</organism>
<protein>
    <submittedName>
        <fullName evidence="3">Uncharacterized protein</fullName>
    </submittedName>
</protein>
<dbReference type="Proteomes" id="UP000243348">
    <property type="component" value="Nucleomorph 3"/>
</dbReference>
<dbReference type="EMBL" id="CP003682">
    <property type="protein sequence ID" value="AFP65646.1"/>
    <property type="molecule type" value="Genomic_DNA"/>
</dbReference>
<dbReference type="AlphaFoldDB" id="J7G6H1"/>
<accession>J7G6H1</accession>
<reference evidence="3 4" key="1">
    <citation type="journal article" date="2012" name="Genome Biol. Evol.">
        <title>Nucleomorph genome sequence of the cryptophyte alga Chroomonas mesostigmatica CCMP1168 reveals lineage-specific gene loss and genome complexity.</title>
        <authorList>
            <person name="Moore C.E."/>
            <person name="Curtis B."/>
            <person name="Mills T."/>
            <person name="Tanifuji G."/>
            <person name="Archibald J.M."/>
        </authorList>
    </citation>
    <scope>NUCLEOTIDE SEQUENCE [LARGE SCALE GENOMIC DNA]</scope>
    <source>
        <strain evidence="3 4">CCMP1168</strain>
    </source>
</reference>